<protein>
    <recommendedName>
        <fullName evidence="3">Terpene synthase</fullName>
    </recommendedName>
</protein>
<proteinExistence type="predicted"/>
<name>A0A5N5W9P7_STRMB</name>
<dbReference type="InterPro" id="IPR008949">
    <property type="entry name" value="Isoprenoid_synthase_dom_sf"/>
</dbReference>
<accession>A0A5N5W9P7</accession>
<evidence type="ECO:0000313" key="1">
    <source>
        <dbReference type="EMBL" id="KAB7846859.1"/>
    </source>
</evidence>
<gene>
    <name evidence="1" type="ORF">FRZ00_11625</name>
</gene>
<dbReference type="Pfam" id="PF19086">
    <property type="entry name" value="Terpene_syn_C_2"/>
    <property type="match status" value="1"/>
</dbReference>
<sequence length="343" mass="38603">MRLPELGPERARKLRAPPHMACPFPAHMHPDCEEFENRVLTWMVGHRLLSDERQGYAGHSNRPPPGRLMGWLYPYGRAEAVVTGAQMAVWARMLDDRIADPAAHRQDLAEMAGRMLAFDSILHDSDAVFDRPDEPSEEILRDLCRRIRAMTTPDQWLRTQQAVLRAFLGFTADAAHASGNKLPTVARYRSIRRNTSTLDIFIVLAEVAAGFEVPPAAALRREVQMLVDTTTDLFTMAHDIFTCHKDVHHVDWLNFAILLAHEHARTPQGGLELAVEEFGNGTDRFHALSETLLDSFDHAPWARHLIRALEHVLGGYLAWLSELWITEAGDYDFGLVPLLGAAT</sequence>
<dbReference type="Gene3D" id="1.10.600.10">
    <property type="entry name" value="Farnesyl Diphosphate Synthase"/>
    <property type="match status" value="1"/>
</dbReference>
<evidence type="ECO:0008006" key="3">
    <source>
        <dbReference type="Google" id="ProtNLM"/>
    </source>
</evidence>
<organism evidence="1 2">
    <name type="scientific">Streptomyces mobaraensis</name>
    <name type="common">Streptoverticillium mobaraense</name>
    <dbReference type="NCBI Taxonomy" id="35621"/>
    <lineage>
        <taxon>Bacteria</taxon>
        <taxon>Bacillati</taxon>
        <taxon>Actinomycetota</taxon>
        <taxon>Actinomycetes</taxon>
        <taxon>Kitasatosporales</taxon>
        <taxon>Streptomycetaceae</taxon>
        <taxon>Streptomyces</taxon>
    </lineage>
</organism>
<keyword evidence="2" id="KW-1185">Reference proteome</keyword>
<comment type="caution">
    <text evidence="1">The sequence shown here is derived from an EMBL/GenBank/DDBJ whole genome shotgun (WGS) entry which is preliminary data.</text>
</comment>
<dbReference type="OrthoDB" id="4292887at2"/>
<dbReference type="RefSeq" id="WP_152263375.1">
    <property type="nucleotide sequence ID" value="NZ_VOKX01000018.1"/>
</dbReference>
<dbReference type="Proteomes" id="UP000327000">
    <property type="component" value="Unassembled WGS sequence"/>
</dbReference>
<dbReference type="EMBL" id="VOKX01000018">
    <property type="protein sequence ID" value="KAB7846859.1"/>
    <property type="molecule type" value="Genomic_DNA"/>
</dbReference>
<evidence type="ECO:0000313" key="2">
    <source>
        <dbReference type="Proteomes" id="UP000327000"/>
    </source>
</evidence>
<dbReference type="AlphaFoldDB" id="A0A5N5W9P7"/>
<dbReference type="SUPFAM" id="SSF48576">
    <property type="entry name" value="Terpenoid synthases"/>
    <property type="match status" value="1"/>
</dbReference>
<reference evidence="1 2" key="1">
    <citation type="journal article" date="2019" name="Microb. Cell Fact.">
        <title>Exploring novel herbicidin analogues by transcriptional regulator overexpression and MS/MS molecular networking.</title>
        <authorList>
            <person name="Shi Y."/>
            <person name="Gu R."/>
            <person name="Li Y."/>
            <person name="Wang X."/>
            <person name="Ren W."/>
            <person name="Li X."/>
            <person name="Wang L."/>
            <person name="Xie Y."/>
            <person name="Hong B."/>
        </authorList>
    </citation>
    <scope>NUCLEOTIDE SEQUENCE [LARGE SCALE GENOMIC DNA]</scope>
    <source>
        <strain evidence="1 2">US-43</strain>
    </source>
</reference>